<accession>A0ABD3DUI7</accession>
<protein>
    <recommendedName>
        <fullName evidence="1">RNase H type-1 domain-containing protein</fullName>
    </recommendedName>
</protein>
<evidence type="ECO:0000313" key="2">
    <source>
        <dbReference type="EMBL" id="KAL3644530.1"/>
    </source>
</evidence>
<keyword evidence="3" id="KW-1185">Reference proteome</keyword>
<dbReference type="InterPro" id="IPR002156">
    <property type="entry name" value="RNaseH_domain"/>
</dbReference>
<dbReference type="InterPro" id="IPR012337">
    <property type="entry name" value="RNaseH-like_sf"/>
</dbReference>
<comment type="caution">
    <text evidence="2">The sequence shown here is derived from an EMBL/GenBank/DDBJ whole genome shotgun (WGS) entry which is preliminary data.</text>
</comment>
<gene>
    <name evidence="2" type="ORF">CASFOL_009710</name>
</gene>
<organism evidence="2 3">
    <name type="scientific">Castilleja foliolosa</name>
    <dbReference type="NCBI Taxonomy" id="1961234"/>
    <lineage>
        <taxon>Eukaryota</taxon>
        <taxon>Viridiplantae</taxon>
        <taxon>Streptophyta</taxon>
        <taxon>Embryophyta</taxon>
        <taxon>Tracheophyta</taxon>
        <taxon>Spermatophyta</taxon>
        <taxon>Magnoliopsida</taxon>
        <taxon>eudicotyledons</taxon>
        <taxon>Gunneridae</taxon>
        <taxon>Pentapetalae</taxon>
        <taxon>asterids</taxon>
        <taxon>lamiids</taxon>
        <taxon>Lamiales</taxon>
        <taxon>Orobanchaceae</taxon>
        <taxon>Pedicularideae</taxon>
        <taxon>Castillejinae</taxon>
        <taxon>Castilleja</taxon>
    </lineage>
</organism>
<name>A0ABD3DUI7_9LAMI</name>
<evidence type="ECO:0000313" key="3">
    <source>
        <dbReference type="Proteomes" id="UP001632038"/>
    </source>
</evidence>
<dbReference type="Pfam" id="PF13456">
    <property type="entry name" value="RVT_3"/>
    <property type="match status" value="1"/>
</dbReference>
<dbReference type="Gene3D" id="3.30.420.10">
    <property type="entry name" value="Ribonuclease H-like superfamily/Ribonuclease H"/>
    <property type="match status" value="1"/>
</dbReference>
<dbReference type="PANTHER" id="PTHR46387:SF2">
    <property type="entry name" value="RIBONUCLEASE HI"/>
    <property type="match status" value="1"/>
</dbReference>
<feature type="domain" description="RNase H type-1" evidence="1">
    <location>
        <begin position="200"/>
        <end position="331"/>
    </location>
</feature>
<dbReference type="FunFam" id="3.30.420.10:FF:000076">
    <property type="entry name" value="RBR-type E3 ubiquitin transferase"/>
    <property type="match status" value="1"/>
</dbReference>
<dbReference type="InterPro" id="IPR036397">
    <property type="entry name" value="RNaseH_sf"/>
</dbReference>
<dbReference type="CDD" id="cd09279">
    <property type="entry name" value="RNase_HI_like"/>
    <property type="match status" value="1"/>
</dbReference>
<evidence type="ECO:0000259" key="1">
    <source>
        <dbReference type="PROSITE" id="PS50879"/>
    </source>
</evidence>
<dbReference type="GO" id="GO:0003824">
    <property type="term" value="F:catalytic activity"/>
    <property type="evidence" value="ECO:0007669"/>
    <property type="project" value="UniProtKB-ARBA"/>
</dbReference>
<dbReference type="Proteomes" id="UP001632038">
    <property type="component" value="Unassembled WGS sequence"/>
</dbReference>
<reference evidence="3" key="1">
    <citation type="journal article" date="2024" name="IScience">
        <title>Strigolactones Initiate the Formation of Haustorium-like Structures in Castilleja.</title>
        <authorList>
            <person name="Buerger M."/>
            <person name="Peterson D."/>
            <person name="Chory J."/>
        </authorList>
    </citation>
    <scope>NUCLEOTIDE SEQUENCE [LARGE SCALE GENOMIC DNA]</scope>
</reference>
<proteinExistence type="predicted"/>
<dbReference type="PROSITE" id="PS50879">
    <property type="entry name" value="RNASE_H_1"/>
    <property type="match status" value="1"/>
</dbReference>
<dbReference type="EMBL" id="JAVIJP010000013">
    <property type="protein sequence ID" value="KAL3644530.1"/>
    <property type="molecule type" value="Genomic_DNA"/>
</dbReference>
<sequence>MSFQKGDKSGMIGLFNACCSTIISRTGCFVTKSPSCGYFNPSRIATFPNSGIQTVNLGLFLTRFQVQSYSSKKSSGVSSRKPKVDTKPIMKDKEEFFVVRKGDLVGVYKSLSDCQAQVGNSIYDTPVSVFKGCNMPKDTEKLLVTRGLKNSLHTIRSSDLTEGLFGHLVPCPIQVPSSTGETSSEPVTKKRPHEALWSDYGRSCTLEFDGASKGNPGQAGAGAVLRSDDGSLILRLREGLGVATNNVAEYRAFILGLKGAIGRGFTSVRVRGDSKLVCMQIQGQWKVKNQNISTLFEEAKKLKDKFVSFQIMHILRDLNSEADAQANLAVELPEGQVQEEIGK</sequence>
<dbReference type="AlphaFoldDB" id="A0ABD3DUI7"/>
<dbReference type="PANTHER" id="PTHR46387">
    <property type="entry name" value="POLYNUCLEOTIDYL TRANSFERASE, RIBONUCLEASE H-LIKE SUPERFAMILY PROTEIN"/>
    <property type="match status" value="1"/>
</dbReference>
<dbReference type="SUPFAM" id="SSF53098">
    <property type="entry name" value="Ribonuclease H-like"/>
    <property type="match status" value="1"/>
</dbReference>